<gene>
    <name evidence="2" type="ORF">CcrColossus_gp035</name>
</gene>
<protein>
    <submittedName>
        <fullName evidence="2">Uncharacterized protein</fullName>
    </submittedName>
</protein>
<evidence type="ECO:0000256" key="1">
    <source>
        <dbReference type="SAM" id="Phobius"/>
    </source>
</evidence>
<dbReference type="GeneID" id="13994964"/>
<proteinExistence type="predicted"/>
<organism evidence="2 3">
    <name type="scientific">Caulobacter phage CcrColossus</name>
    <dbReference type="NCBI Taxonomy" id="1211640"/>
    <lineage>
        <taxon>Viruses</taxon>
        <taxon>Duplodnaviria</taxon>
        <taxon>Heunggongvirae</taxon>
        <taxon>Uroviricota</taxon>
        <taxon>Caudoviricetes</taxon>
        <taxon>Jeanschmidtviridae</taxon>
        <taxon>Colossusvirus</taxon>
        <taxon>Colossusvirus colossus</taxon>
    </lineage>
</organism>
<keyword evidence="1" id="KW-1133">Transmembrane helix</keyword>
<keyword evidence="1" id="KW-0812">Transmembrane</keyword>
<dbReference type="Proteomes" id="UP000000463">
    <property type="component" value="Segment"/>
</dbReference>
<sequence>MFPRNVAIAEAAQFSQVSMADYREHVAEERHAMRVKLAKQAKLKADIKAGAFAFALAFVAAGVVLALGVF</sequence>
<accession>K4JUA9</accession>
<name>K4JUA9_9CAUD</name>
<dbReference type="KEGG" id="vg:13994964"/>
<feature type="transmembrane region" description="Helical" evidence="1">
    <location>
        <begin position="49"/>
        <end position="69"/>
    </location>
</feature>
<keyword evidence="3" id="KW-1185">Reference proteome</keyword>
<dbReference type="EMBL" id="JX100810">
    <property type="protein sequence ID" value="AFU87905.1"/>
    <property type="molecule type" value="Genomic_DNA"/>
</dbReference>
<keyword evidence="1" id="KW-0472">Membrane</keyword>
<evidence type="ECO:0000313" key="3">
    <source>
        <dbReference type="Proteomes" id="UP000000463"/>
    </source>
</evidence>
<dbReference type="RefSeq" id="YP_006988269.1">
    <property type="nucleotide sequence ID" value="NC_019406.1"/>
</dbReference>
<reference evidence="2 3" key="1">
    <citation type="journal article" date="2012" name="BMC Genomics">
        <title>The Caulobacter crescentus phage phiCbK: genomics of a canonical phage.</title>
        <authorList>
            <person name="Gill J.J."/>
            <person name="Berry J.D."/>
            <person name="Russell W.K."/>
            <person name="Lessor L."/>
            <person name="Escobar Garcia D.A."/>
            <person name="Hernandez D."/>
            <person name="Kane A."/>
            <person name="Keene J."/>
            <person name="Maddox M."/>
            <person name="Martin R."/>
            <person name="Mohan S."/>
            <person name="Thorn A.M."/>
            <person name="Russell D.H."/>
            <person name="Young R."/>
        </authorList>
    </citation>
    <scope>NUCLEOTIDE SEQUENCE [LARGE SCALE GENOMIC DNA]</scope>
</reference>
<evidence type="ECO:0000313" key="2">
    <source>
        <dbReference type="EMBL" id="AFU87905.1"/>
    </source>
</evidence>